<dbReference type="Pfam" id="PF13604">
    <property type="entry name" value="AAA_30"/>
    <property type="match status" value="1"/>
</dbReference>
<dbReference type="GO" id="GO:0005524">
    <property type="term" value="F:ATP binding"/>
    <property type="evidence" value="ECO:0007669"/>
    <property type="project" value="UniProtKB-KW"/>
</dbReference>
<dbReference type="Pfam" id="PF13538">
    <property type="entry name" value="UvrD_C_2"/>
    <property type="match status" value="1"/>
</dbReference>
<name>A0A6M0RHD0_9CYAN</name>
<feature type="domain" description="UvrD-like helicase C-terminal" evidence="3">
    <location>
        <begin position="394"/>
        <end position="445"/>
    </location>
</feature>
<gene>
    <name evidence="4" type="ORF">DXZ20_07650</name>
</gene>
<dbReference type="InterPro" id="IPR027417">
    <property type="entry name" value="P-loop_NTPase"/>
</dbReference>
<keyword evidence="1" id="KW-0547">Nucleotide-binding</keyword>
<dbReference type="PANTHER" id="PTHR43788:SF6">
    <property type="entry name" value="DNA HELICASE B"/>
    <property type="match status" value="1"/>
</dbReference>
<evidence type="ECO:0000313" key="5">
    <source>
        <dbReference type="Proteomes" id="UP000481033"/>
    </source>
</evidence>
<keyword evidence="4" id="KW-0347">Helicase</keyword>
<evidence type="ECO:0000256" key="1">
    <source>
        <dbReference type="ARBA" id="ARBA00022741"/>
    </source>
</evidence>
<evidence type="ECO:0000259" key="3">
    <source>
        <dbReference type="Pfam" id="PF13538"/>
    </source>
</evidence>
<accession>A0A6M0RHD0</accession>
<dbReference type="Gene3D" id="3.40.50.300">
    <property type="entry name" value="P-loop containing nucleotide triphosphate hydrolases"/>
    <property type="match status" value="3"/>
</dbReference>
<protein>
    <submittedName>
        <fullName evidence="4">DNA helicase</fullName>
    </submittedName>
</protein>
<dbReference type="CDD" id="cd18809">
    <property type="entry name" value="SF1_C_RecD"/>
    <property type="match status" value="1"/>
</dbReference>
<keyword evidence="2" id="KW-0067">ATP-binding</keyword>
<dbReference type="GO" id="GO:0003678">
    <property type="term" value="F:DNA helicase activity"/>
    <property type="evidence" value="ECO:0007669"/>
    <property type="project" value="UniProtKB-ARBA"/>
</dbReference>
<dbReference type="InterPro" id="IPR050534">
    <property type="entry name" value="Coronavir_polyprotein_1ab"/>
</dbReference>
<keyword evidence="5" id="KW-1185">Reference proteome</keyword>
<dbReference type="PANTHER" id="PTHR43788">
    <property type="entry name" value="DNA2/NAM7 HELICASE FAMILY MEMBER"/>
    <property type="match status" value="1"/>
</dbReference>
<dbReference type="AlphaFoldDB" id="A0A6M0RHD0"/>
<reference evidence="4 5" key="1">
    <citation type="journal article" date="2020" name="Microb. Ecol.">
        <title>Ecogenomics of the Marine Benthic Filamentous Cyanobacterium Adonisia.</title>
        <authorList>
            <person name="Walter J.M."/>
            <person name="Coutinho F.H."/>
            <person name="Leomil L."/>
            <person name="Hargreaves P.I."/>
            <person name="Campeao M.E."/>
            <person name="Vieira V.V."/>
            <person name="Silva B.S."/>
            <person name="Fistarol G.O."/>
            <person name="Salomon P.S."/>
            <person name="Sawabe T."/>
            <person name="Mino S."/>
            <person name="Hosokawa M."/>
            <person name="Miyashita H."/>
            <person name="Maruyama F."/>
            <person name="van Verk M.C."/>
            <person name="Dutilh B.E."/>
            <person name="Thompson C.C."/>
            <person name="Thompson F.L."/>
        </authorList>
    </citation>
    <scope>NUCLEOTIDE SEQUENCE [LARGE SCALE GENOMIC DNA]</scope>
    <source>
        <strain evidence="4 5">CCMR0081</strain>
    </source>
</reference>
<organism evidence="4 5">
    <name type="scientific">Adonisia turfae CCMR0081</name>
    <dbReference type="NCBI Taxonomy" id="2292702"/>
    <lineage>
        <taxon>Bacteria</taxon>
        <taxon>Bacillati</taxon>
        <taxon>Cyanobacteriota</taxon>
        <taxon>Adonisia</taxon>
        <taxon>Adonisia turfae</taxon>
    </lineage>
</organism>
<evidence type="ECO:0000256" key="2">
    <source>
        <dbReference type="ARBA" id="ARBA00022840"/>
    </source>
</evidence>
<keyword evidence="4" id="KW-0378">Hydrolase</keyword>
<evidence type="ECO:0000313" key="4">
    <source>
        <dbReference type="EMBL" id="NEZ55549.1"/>
    </source>
</evidence>
<comment type="caution">
    <text evidence="4">The sequence shown here is derived from an EMBL/GenBank/DDBJ whole genome shotgun (WGS) entry which is preliminary data.</text>
</comment>
<dbReference type="InterPro" id="IPR027785">
    <property type="entry name" value="UvrD-like_helicase_C"/>
</dbReference>
<dbReference type="EMBL" id="QXHD01000004">
    <property type="protein sequence ID" value="NEZ55549.1"/>
    <property type="molecule type" value="Genomic_DNA"/>
</dbReference>
<proteinExistence type="predicted"/>
<dbReference type="Proteomes" id="UP000481033">
    <property type="component" value="Unassembled WGS sequence"/>
</dbReference>
<sequence>MDFVPGCFAQMDSAATIPEILPGIELSEEQWEALQAIEEFLQSPSKLYLLTGYAGTGKTTLLQALVTYLRDQGCDWPIVLTAFSNKATKVLKTMATQWDIKDVESVTCCRLLGLKPVIDTGSGEQIFKSVSDQHNQVPDYRLVIVDECSMINQEMWKLLVEAISRLDIPTQMLFVGDPAQLPPVNETESCCFSQIMHQSSLSQVIRYGGAIGVIADDIRRNMEREQLPRYESDVNCDRTEGFFVLPKYPWRDVLIRAFTCDKYKADPNYVRVLAYTNQRVKTLNRMIRHAIYGDDLQQFVPGERLIANNPCLEEGGIILQTSEECEVLEVKPGKIEGLPTWQLVVYTEEGKFQDLNVLQEISLPDYERRSRDYATTKQWEIFWEFRQQFHDVNYAYSLTVHKSQGSTFQDVFIDLPDLMRNSKLIERNQLCYVAFTRAAKRVFIYQ</sequence>
<dbReference type="SUPFAM" id="SSF52540">
    <property type="entry name" value="P-loop containing nucleoside triphosphate hydrolases"/>
    <property type="match status" value="1"/>
</dbReference>